<dbReference type="EMBL" id="KI297342">
    <property type="protein sequence ID" value="ESA00244.1"/>
    <property type="molecule type" value="Genomic_DNA"/>
</dbReference>
<evidence type="ECO:0000313" key="1">
    <source>
        <dbReference type="EMBL" id="ESA00244.1"/>
    </source>
</evidence>
<dbReference type="HOGENOM" id="CLU_2414437_0_0_1"/>
<organism evidence="1">
    <name type="scientific">Rhizophagus irregularis (strain DAOM 181602 / DAOM 197198 / MUCL 43194)</name>
    <name type="common">Arbuscular mycorrhizal fungus</name>
    <name type="synonym">Glomus intraradices</name>
    <dbReference type="NCBI Taxonomy" id="747089"/>
    <lineage>
        <taxon>Eukaryota</taxon>
        <taxon>Fungi</taxon>
        <taxon>Fungi incertae sedis</taxon>
        <taxon>Mucoromycota</taxon>
        <taxon>Glomeromycotina</taxon>
        <taxon>Glomeromycetes</taxon>
        <taxon>Glomerales</taxon>
        <taxon>Glomeraceae</taxon>
        <taxon>Rhizophagus</taxon>
    </lineage>
</organism>
<accession>U9SWC8</accession>
<proteinExistence type="predicted"/>
<name>U9SWC8_RHIID</name>
<dbReference type="AlphaFoldDB" id="U9SWC8"/>
<sequence>MVIVKSSSILFPLLRKDSQLRLRDYSGVENIHQNNNVDLIEVDSINNGIGNGVDNNTIVIILHDMIIPTCPVVTPPRRPSIRTVLATRIISP</sequence>
<protein>
    <submittedName>
        <fullName evidence="1">Uncharacterized protein</fullName>
    </submittedName>
</protein>
<gene>
    <name evidence="1" type="ORF">GLOINDRAFT_8685</name>
</gene>
<reference evidence="1" key="1">
    <citation type="submission" date="2013-07" db="EMBL/GenBank/DDBJ databases">
        <title>The genome of an arbuscular mycorrhizal fungus provides insights into the evolution of the oldest plant symbiosis.</title>
        <authorList>
            <consortium name="DOE Joint Genome Institute"/>
            <person name="Tisserant E."/>
            <person name="Malbreil M."/>
            <person name="Kuo A."/>
            <person name="Kohler A."/>
            <person name="Symeonidi A."/>
            <person name="Balestrini R."/>
            <person name="Charron P."/>
            <person name="Duensing N."/>
            <person name="Frei-dit-Frey N."/>
            <person name="Gianinazzi-Pearson V."/>
            <person name="Gilbert B."/>
            <person name="Handa Y."/>
            <person name="Hijri M."/>
            <person name="Kaul R."/>
            <person name="Kawaguchi M."/>
            <person name="Krajinski F."/>
            <person name="Lammers P."/>
            <person name="Lapierre D."/>
            <person name="Masclaux F.G."/>
            <person name="Murat C."/>
            <person name="Morin E."/>
            <person name="Ndikumana S."/>
            <person name="Pagni M."/>
            <person name="Petitpierre D."/>
            <person name="Requena N."/>
            <person name="Rosikiewicz P."/>
            <person name="Riley R."/>
            <person name="Saito K."/>
            <person name="San Clemente H."/>
            <person name="Shapiro H."/>
            <person name="van Tuinen D."/>
            <person name="Becard G."/>
            <person name="Bonfante P."/>
            <person name="Paszkowski U."/>
            <person name="Shachar-Hill Y."/>
            <person name="Young J.P."/>
            <person name="Sanders I.R."/>
            <person name="Henrissat B."/>
            <person name="Rensing S.A."/>
            <person name="Grigoriev I.V."/>
            <person name="Corradi N."/>
            <person name="Roux C."/>
            <person name="Martin F."/>
        </authorList>
    </citation>
    <scope>NUCLEOTIDE SEQUENCE</scope>
    <source>
        <strain evidence="1">DAOM 197198</strain>
    </source>
</reference>